<dbReference type="RefSeq" id="WP_343863032.1">
    <property type="nucleotide sequence ID" value="NZ_BAAACX010000015.1"/>
</dbReference>
<evidence type="ECO:0000313" key="3">
    <source>
        <dbReference type="Proteomes" id="UP001500340"/>
    </source>
</evidence>
<name>A0ABN0YM03_9BACL</name>
<protein>
    <recommendedName>
        <fullName evidence="1">Beta-lactamase-related domain-containing protein</fullName>
    </recommendedName>
</protein>
<keyword evidence="3" id="KW-1185">Reference proteome</keyword>
<proteinExistence type="predicted"/>
<dbReference type="SUPFAM" id="SSF56601">
    <property type="entry name" value="beta-lactamase/transpeptidase-like"/>
    <property type="match status" value="1"/>
</dbReference>
<gene>
    <name evidence="2" type="ORF">GCM10008933_33600</name>
</gene>
<comment type="caution">
    <text evidence="2">The sequence shown here is derived from an EMBL/GenBank/DDBJ whole genome shotgun (WGS) entry which is preliminary data.</text>
</comment>
<evidence type="ECO:0000259" key="1">
    <source>
        <dbReference type="Pfam" id="PF00144"/>
    </source>
</evidence>
<dbReference type="Proteomes" id="UP001500340">
    <property type="component" value="Unassembled WGS sequence"/>
</dbReference>
<dbReference type="InterPro" id="IPR050789">
    <property type="entry name" value="Diverse_Enzym_Activities"/>
</dbReference>
<accession>A0ABN0YM03</accession>
<dbReference type="Pfam" id="PF00144">
    <property type="entry name" value="Beta-lactamase"/>
    <property type="match status" value="1"/>
</dbReference>
<organism evidence="2 3">
    <name type="scientific">Paenibacillus motobuensis</name>
    <dbReference type="NCBI Taxonomy" id="295324"/>
    <lineage>
        <taxon>Bacteria</taxon>
        <taxon>Bacillati</taxon>
        <taxon>Bacillota</taxon>
        <taxon>Bacilli</taxon>
        <taxon>Bacillales</taxon>
        <taxon>Paenibacillaceae</taxon>
        <taxon>Paenibacillus</taxon>
    </lineage>
</organism>
<dbReference type="EMBL" id="BAAACX010000015">
    <property type="protein sequence ID" value="GAA0400323.1"/>
    <property type="molecule type" value="Genomic_DNA"/>
</dbReference>
<reference evidence="2 3" key="1">
    <citation type="journal article" date="2019" name="Int. J. Syst. Evol. Microbiol.">
        <title>The Global Catalogue of Microorganisms (GCM) 10K type strain sequencing project: providing services to taxonomists for standard genome sequencing and annotation.</title>
        <authorList>
            <consortium name="The Broad Institute Genomics Platform"/>
            <consortium name="The Broad Institute Genome Sequencing Center for Infectious Disease"/>
            <person name="Wu L."/>
            <person name="Ma J."/>
        </authorList>
    </citation>
    <scope>NUCLEOTIDE SEQUENCE [LARGE SCALE GENOMIC DNA]</scope>
    <source>
        <strain evidence="2 3">JCM 12774</strain>
    </source>
</reference>
<dbReference type="InterPro" id="IPR012338">
    <property type="entry name" value="Beta-lactam/transpept-like"/>
</dbReference>
<dbReference type="Gene3D" id="3.40.710.10">
    <property type="entry name" value="DD-peptidase/beta-lactamase superfamily"/>
    <property type="match status" value="1"/>
</dbReference>
<dbReference type="PANTHER" id="PTHR43283">
    <property type="entry name" value="BETA-LACTAMASE-RELATED"/>
    <property type="match status" value="1"/>
</dbReference>
<feature type="domain" description="Beta-lactamase-related" evidence="1">
    <location>
        <begin position="66"/>
        <end position="162"/>
    </location>
</feature>
<evidence type="ECO:0000313" key="2">
    <source>
        <dbReference type="EMBL" id="GAA0400323.1"/>
    </source>
</evidence>
<sequence length="213" mass="23839">MGKKKTKKVILSALILCVCIALGGLLVKQTIWREKSTGQRLDIIFNNTLDHKKVFDMTVNVESGNGSFSYLRSAGQMKDDSPFAIASITKMFTAAVIFNLVDSGQLSLNETLDQLFEFDLITGLHVYKGSDRTGSITIQQLISQTSGLPDYFTEKGPDGTSFEAEILKKDTTIDFEQILSRSKRSNLILSTGMRARPFTPILTLIYWEKLRNR</sequence>
<dbReference type="InterPro" id="IPR001466">
    <property type="entry name" value="Beta-lactam-related"/>
</dbReference>